<evidence type="ECO:0000313" key="2">
    <source>
        <dbReference type="Proteomes" id="UP000192610"/>
    </source>
</evidence>
<dbReference type="EMBL" id="LVXG01000034">
    <property type="protein sequence ID" value="OQP44808.1"/>
    <property type="molecule type" value="Genomic_DNA"/>
</dbReference>
<proteinExistence type="predicted"/>
<reference evidence="2" key="1">
    <citation type="submission" date="2016-04" db="EMBL/GenBank/DDBJ databases">
        <authorList>
            <person name="Chen L."/>
            <person name="Zhuang W."/>
            <person name="Wang G."/>
        </authorList>
    </citation>
    <scope>NUCLEOTIDE SEQUENCE [LARGE SCALE GENOMIC DNA]</scope>
    <source>
        <strain evidence="2">17621</strain>
    </source>
</reference>
<protein>
    <submittedName>
        <fullName evidence="1">Uncharacterized protein</fullName>
    </submittedName>
</protein>
<evidence type="ECO:0000313" key="1">
    <source>
        <dbReference type="EMBL" id="OQP44808.1"/>
    </source>
</evidence>
<dbReference type="AlphaFoldDB" id="A0A1V9EF99"/>
<name>A0A1V9EF99_9BACT</name>
<sequence>MISFFIDCILQLPPFSTGNNRQIMMKLLNLETPLFLPLKPLTVVSFIIVYRCHDNTNLMNRR</sequence>
<accession>A0A1V9EF99</accession>
<organism evidence="1 2">
    <name type="scientific">Niastella yeongjuensis</name>
    <dbReference type="NCBI Taxonomy" id="354355"/>
    <lineage>
        <taxon>Bacteria</taxon>
        <taxon>Pseudomonadati</taxon>
        <taxon>Bacteroidota</taxon>
        <taxon>Chitinophagia</taxon>
        <taxon>Chitinophagales</taxon>
        <taxon>Chitinophagaceae</taxon>
        <taxon>Niastella</taxon>
    </lineage>
</organism>
<comment type="caution">
    <text evidence="1">The sequence shown here is derived from an EMBL/GenBank/DDBJ whole genome shotgun (WGS) entry which is preliminary data.</text>
</comment>
<gene>
    <name evidence="1" type="ORF">A4H97_10625</name>
</gene>
<keyword evidence="2" id="KW-1185">Reference proteome</keyword>
<dbReference type="Proteomes" id="UP000192610">
    <property type="component" value="Unassembled WGS sequence"/>
</dbReference>